<dbReference type="Pfam" id="PF01420">
    <property type="entry name" value="Methylase_S"/>
    <property type="match status" value="2"/>
</dbReference>
<accession>A0A485U5P1</accession>
<protein>
    <submittedName>
        <fullName evidence="4">Type I restriction-modification system subunit S</fullName>
    </submittedName>
</protein>
<name>A0A485U5P1_KLEPN</name>
<dbReference type="CDD" id="cd17282">
    <property type="entry name" value="RMtype1_S_Eco16444ORF1681_TRD1-CR1_like"/>
    <property type="match status" value="1"/>
</dbReference>
<evidence type="ECO:0000313" key="4">
    <source>
        <dbReference type="EMBL" id="VGM24543.1"/>
    </source>
</evidence>
<dbReference type="PANTHER" id="PTHR43140:SF1">
    <property type="entry name" value="TYPE I RESTRICTION ENZYME ECOKI SPECIFICITY SUBUNIT"/>
    <property type="match status" value="1"/>
</dbReference>
<dbReference type="SUPFAM" id="SSF116734">
    <property type="entry name" value="DNA methylase specificity domain"/>
    <property type="match status" value="2"/>
</dbReference>
<dbReference type="GO" id="GO:0009307">
    <property type="term" value="P:DNA restriction-modification system"/>
    <property type="evidence" value="ECO:0007669"/>
    <property type="project" value="UniProtKB-KW"/>
</dbReference>
<dbReference type="CDD" id="cd17262">
    <property type="entry name" value="RMtype1_S_Aco12261I-TRD2-CR2"/>
    <property type="match status" value="1"/>
</dbReference>
<dbReference type="InterPro" id="IPR051212">
    <property type="entry name" value="Type-I_RE_S_subunit"/>
</dbReference>
<gene>
    <name evidence="4" type="primary">hsdS</name>
    <name evidence="4" type="ORF">SAMEA4873557_01909</name>
</gene>
<keyword evidence="2" id="KW-0680">Restriction system</keyword>
<dbReference type="GO" id="GO:0003677">
    <property type="term" value="F:DNA binding"/>
    <property type="evidence" value="ECO:0007669"/>
    <property type="project" value="UniProtKB-KW"/>
</dbReference>
<evidence type="ECO:0000256" key="2">
    <source>
        <dbReference type="ARBA" id="ARBA00022747"/>
    </source>
</evidence>
<dbReference type="AlphaFoldDB" id="A0A485U5P1"/>
<evidence type="ECO:0000256" key="3">
    <source>
        <dbReference type="ARBA" id="ARBA00023125"/>
    </source>
</evidence>
<evidence type="ECO:0000256" key="1">
    <source>
        <dbReference type="ARBA" id="ARBA00010923"/>
    </source>
</evidence>
<keyword evidence="3" id="KW-0238">DNA-binding</keyword>
<sequence>MTSKNGKKEGWIEVLLEDCVAILDSKRIPVNAGERAKRIKGKSRSELYPYYGATGEVGLIDDFIFEGEHLLIGEDGAPFFDKTKNVAFVVKEKFWVNNHAHILKAFDSVTSNRYLSHYLNQFDYKGFVGGSTRLKLNQASMKKIPVSLPSLSTQHAIVDKIEELYSHIDAGVEGLKQAKAKLQQYRQSVLKDAVTGKLTEQWREQNVDKLEPASSLLNRILDERRANWEAEQLKSFEEKGITPKNDRWKENYKEPPQADVSSLPEIPDSWTWATITQLGELNRGKSKHRPRNDPSLYGGDYPFVQTGDVRAADGLLTNYKQTYSKKGLAQSRLWPKGTLCITIAANIAETAILGIDACFPDSVVGFIPQNENISVEYIEFFFRTVREDLDRYAPATAQKNINLAILETVSVPLMSVEEQRELVLQVTEKLASASRAETTIDGKIKHSVSLKSSILAKAFSGELVQHNSKENTKDLLDQIKTEKEALAETKPKRSIKRGKKVTSGRKPLLTVLNEQSEPIKPDELMQLAGFSSNEVEEFYIELAEISEKVAQLSPDEKLIKNWPYEKESEIKLKLKD</sequence>
<dbReference type="PANTHER" id="PTHR43140">
    <property type="entry name" value="TYPE-1 RESTRICTION ENZYME ECOKI SPECIFICITY PROTEIN"/>
    <property type="match status" value="1"/>
</dbReference>
<comment type="similarity">
    <text evidence="1">Belongs to the type-I restriction system S methylase family.</text>
</comment>
<dbReference type="Gene3D" id="3.90.220.20">
    <property type="entry name" value="DNA methylase specificity domains"/>
    <property type="match status" value="2"/>
</dbReference>
<dbReference type="InterPro" id="IPR000055">
    <property type="entry name" value="Restrct_endonuc_typeI_TRD"/>
</dbReference>
<reference evidence="4" key="1">
    <citation type="submission" date="2019-03" db="EMBL/GenBank/DDBJ databases">
        <authorList>
            <consortium name="Pathogen Informatics"/>
        </authorList>
    </citation>
    <scope>NUCLEOTIDE SEQUENCE</scope>
    <source>
        <strain evidence="4">5012STDY7626356</strain>
    </source>
</reference>
<organism evidence="4">
    <name type="scientific">Klebsiella pneumoniae</name>
    <dbReference type="NCBI Taxonomy" id="573"/>
    <lineage>
        <taxon>Bacteria</taxon>
        <taxon>Pseudomonadati</taxon>
        <taxon>Pseudomonadota</taxon>
        <taxon>Gammaproteobacteria</taxon>
        <taxon>Enterobacterales</taxon>
        <taxon>Enterobacteriaceae</taxon>
        <taxon>Klebsiella/Raoultella group</taxon>
        <taxon>Klebsiella</taxon>
        <taxon>Klebsiella pneumoniae complex</taxon>
    </lineage>
</organism>
<proteinExistence type="inferred from homology"/>
<dbReference type="EMBL" id="CAAHDE010000002">
    <property type="protein sequence ID" value="VGM24543.1"/>
    <property type="molecule type" value="Genomic_DNA"/>
</dbReference>
<dbReference type="InterPro" id="IPR044946">
    <property type="entry name" value="Restrct_endonuc_typeI_TRD_sf"/>
</dbReference>
<dbReference type="RefSeq" id="WP_065810757.1">
    <property type="nucleotide sequence ID" value="NZ_BAACAK010000005.1"/>
</dbReference>